<sequence>MSRDQNFVPWNTYWDKKEKIKCEDRGTFNVYSTEEDLQFTLLCVHGAGHSGLSFSLLAKQLRGICRVVAPDLKCHGETPGDPAKDLSITNLADDVVAIAHSILPQGHKLLLLGHSLGGSIATRAAYKLKPSGLFVIDTIEGIAIAAMPGMRHIVTSRPQSFKTPKEAIRFVATSGEMSNEESSAVSTQGRVALKDGSYVWITDLLPSEPYWIEWFKGFADLFIKAPSYKIIILPNIDRLDTPFTIAHMQGKFQLEIVHGTSHCMHEDRPDCIAEIVKNFIERITAVPFWK</sequence>
<dbReference type="Gene3D" id="3.40.50.1820">
    <property type="entry name" value="alpha/beta hydrolase"/>
    <property type="match status" value="1"/>
</dbReference>
<keyword evidence="3 5" id="KW-0378">Hydrolase</keyword>
<dbReference type="InterPro" id="IPR000073">
    <property type="entry name" value="AB_hydrolase_1"/>
</dbReference>
<accession>A0ABR2HUJ8</accession>
<evidence type="ECO:0000256" key="1">
    <source>
        <dbReference type="ARBA" id="ARBA00008645"/>
    </source>
</evidence>
<dbReference type="PIRSF" id="PIRSF022950">
    <property type="entry name" value="PPase_methylesterase_euk"/>
    <property type="match status" value="1"/>
</dbReference>
<comment type="function">
    <text evidence="5">Demethylates proteins that have been reversibly carboxymethylated.</text>
</comment>
<dbReference type="Pfam" id="PF12697">
    <property type="entry name" value="Abhydrolase_6"/>
    <property type="match status" value="1"/>
</dbReference>
<gene>
    <name evidence="7" type="ORF">M9Y10_017681</name>
</gene>
<dbReference type="Proteomes" id="UP001470230">
    <property type="component" value="Unassembled WGS sequence"/>
</dbReference>
<dbReference type="PANTHER" id="PTHR14189">
    <property type="entry name" value="PROTEIN PHOSPHATASE METHYLESTERASE-1 RELATED"/>
    <property type="match status" value="1"/>
</dbReference>
<comment type="similarity">
    <text evidence="1 5">Belongs to the AB hydrolase superfamily.</text>
</comment>
<evidence type="ECO:0000313" key="7">
    <source>
        <dbReference type="EMBL" id="KAK8852692.1"/>
    </source>
</evidence>
<dbReference type="PANTHER" id="PTHR14189:SF0">
    <property type="entry name" value="PROTEIN PHOSPHATASE METHYLESTERASE 1"/>
    <property type="match status" value="1"/>
</dbReference>
<dbReference type="EC" id="3.1.1.-" evidence="5"/>
<evidence type="ECO:0000256" key="2">
    <source>
        <dbReference type="ARBA" id="ARBA00022487"/>
    </source>
</evidence>
<dbReference type="InterPro" id="IPR029058">
    <property type="entry name" value="AB_hydrolase_fold"/>
</dbReference>
<evidence type="ECO:0000256" key="5">
    <source>
        <dbReference type="PIRNR" id="PIRNR022950"/>
    </source>
</evidence>
<comment type="caution">
    <text evidence="7">The sequence shown here is derived from an EMBL/GenBank/DDBJ whole genome shotgun (WGS) entry which is preliminary data.</text>
</comment>
<protein>
    <recommendedName>
        <fullName evidence="5">Protein phosphatase methylesterase 1</fullName>
        <shortName evidence="5">PME-1</shortName>
        <ecNumber evidence="5">3.1.1.-</ecNumber>
    </recommendedName>
</protein>
<evidence type="ECO:0000259" key="6">
    <source>
        <dbReference type="Pfam" id="PF12697"/>
    </source>
</evidence>
<feature type="domain" description="AB hydrolase-1" evidence="6">
    <location>
        <begin position="41"/>
        <end position="270"/>
    </location>
</feature>
<dbReference type="SUPFAM" id="SSF53474">
    <property type="entry name" value="alpha/beta-Hydrolases"/>
    <property type="match status" value="1"/>
</dbReference>
<dbReference type="InterPro" id="IPR016812">
    <property type="entry name" value="PPase_methylesterase_euk"/>
</dbReference>
<evidence type="ECO:0000256" key="4">
    <source>
        <dbReference type="ARBA" id="ARBA00049203"/>
    </source>
</evidence>
<reference evidence="7 8" key="1">
    <citation type="submission" date="2024-04" db="EMBL/GenBank/DDBJ databases">
        <title>Tritrichomonas musculus Genome.</title>
        <authorList>
            <person name="Alves-Ferreira E."/>
            <person name="Grigg M."/>
            <person name="Lorenzi H."/>
            <person name="Galac M."/>
        </authorList>
    </citation>
    <scope>NUCLEOTIDE SEQUENCE [LARGE SCALE GENOMIC DNA]</scope>
    <source>
        <strain evidence="7 8">EAF2021</strain>
    </source>
</reference>
<organism evidence="7 8">
    <name type="scientific">Tritrichomonas musculus</name>
    <dbReference type="NCBI Taxonomy" id="1915356"/>
    <lineage>
        <taxon>Eukaryota</taxon>
        <taxon>Metamonada</taxon>
        <taxon>Parabasalia</taxon>
        <taxon>Tritrichomonadida</taxon>
        <taxon>Tritrichomonadidae</taxon>
        <taxon>Tritrichomonas</taxon>
    </lineage>
</organism>
<name>A0ABR2HUJ8_9EUKA</name>
<keyword evidence="2 5" id="KW-0719">Serine esterase</keyword>
<evidence type="ECO:0000313" key="8">
    <source>
        <dbReference type="Proteomes" id="UP001470230"/>
    </source>
</evidence>
<comment type="catalytic activity">
    <reaction evidence="4">
        <text>[phosphatase 2A protein]-C-terminal L-leucine methyl ester + H2O = [phosphatase 2A protein]-C-terminal L-leucine + methanol + H(+)</text>
        <dbReference type="Rhea" id="RHEA:48548"/>
        <dbReference type="Rhea" id="RHEA-COMP:12134"/>
        <dbReference type="Rhea" id="RHEA-COMP:12135"/>
        <dbReference type="ChEBI" id="CHEBI:15377"/>
        <dbReference type="ChEBI" id="CHEBI:15378"/>
        <dbReference type="ChEBI" id="CHEBI:17790"/>
        <dbReference type="ChEBI" id="CHEBI:90516"/>
        <dbReference type="ChEBI" id="CHEBI:90517"/>
        <dbReference type="EC" id="3.1.1.89"/>
    </reaction>
</comment>
<proteinExistence type="inferred from homology"/>
<keyword evidence="8" id="KW-1185">Reference proteome</keyword>
<dbReference type="EMBL" id="JAPFFF010000023">
    <property type="protein sequence ID" value="KAK8852692.1"/>
    <property type="molecule type" value="Genomic_DNA"/>
</dbReference>
<evidence type="ECO:0000256" key="3">
    <source>
        <dbReference type="ARBA" id="ARBA00022801"/>
    </source>
</evidence>